<dbReference type="Proteomes" id="UP000030361">
    <property type="component" value="Chromosome"/>
</dbReference>
<dbReference type="EMBL" id="CP018906">
    <property type="protein sequence ID" value="AQW20504.1"/>
    <property type="molecule type" value="Genomic_DNA"/>
</dbReference>
<dbReference type="OrthoDB" id="2301758at2"/>
<dbReference type="eggNOG" id="ENOG5030AK9">
    <property type="taxonomic scope" value="Bacteria"/>
</dbReference>
<protein>
    <submittedName>
        <fullName evidence="1">Uncharacterized protein</fullName>
    </submittedName>
</protein>
<evidence type="ECO:0000313" key="1">
    <source>
        <dbReference type="EMBL" id="AQW20504.1"/>
    </source>
</evidence>
<dbReference type="RefSeq" id="WP_035168437.1">
    <property type="nucleotide sequence ID" value="NZ_CP018906.1"/>
</dbReference>
<dbReference type="AlphaFoldDB" id="A0A1S6QFW5"/>
<evidence type="ECO:0000313" key="2">
    <source>
        <dbReference type="Proteomes" id="UP000030361"/>
    </source>
</evidence>
<reference evidence="1 2" key="1">
    <citation type="journal article" date="2015" name="Genome Announc.">
        <title>Genome Sequence of Lactobacillus curieae CCTCC M 2011381T, a Novel Producer of Gamma-aminobutyric Acid.</title>
        <authorList>
            <person name="Wang Y."/>
            <person name="Wang Y."/>
            <person name="Lang C."/>
            <person name="Wei D."/>
            <person name="Xu P."/>
            <person name="Xie J."/>
        </authorList>
    </citation>
    <scope>NUCLEOTIDE SEQUENCE [LARGE SCALE GENOMIC DNA]</scope>
    <source>
        <strain evidence="1 2">CCTCC M 2011381</strain>
    </source>
</reference>
<gene>
    <name evidence="1" type="ORF">PL11_000420</name>
</gene>
<keyword evidence="2" id="KW-1185">Reference proteome</keyword>
<sequence length="76" mass="8405">MEITQTDYNILKAIQSGRVESGTSPSHFVDYCDNVIGGDPRPLIAEGYIDADRFINGLTDKGNQSIADYEKEHNIS</sequence>
<proteinExistence type="predicted"/>
<dbReference type="KEGG" id="lcu:PL11_000420"/>
<accession>A0A1S6QFW5</accession>
<name>A0A1S6QFW5_9LACO</name>
<organism evidence="1 2">
    <name type="scientific">Lentilactobacillus curieae</name>
    <dbReference type="NCBI Taxonomy" id="1138822"/>
    <lineage>
        <taxon>Bacteria</taxon>
        <taxon>Bacillati</taxon>
        <taxon>Bacillota</taxon>
        <taxon>Bacilli</taxon>
        <taxon>Lactobacillales</taxon>
        <taxon>Lactobacillaceae</taxon>
        <taxon>Lentilactobacillus</taxon>
    </lineage>
</organism>